<keyword evidence="4" id="KW-0378">Hydrolase</keyword>
<name>A0A6G0TVG6_APHGL</name>
<feature type="binding site" evidence="8">
    <location>
        <position position="464"/>
    </location>
    <ligand>
        <name>Zn(2+)</name>
        <dbReference type="ChEBI" id="CHEBI:29105"/>
        <label>2</label>
        <note>catalytic</note>
    </ligand>
</feature>
<dbReference type="PANTHER" id="PTHR10201">
    <property type="entry name" value="MATRIX METALLOPROTEINASE"/>
    <property type="match status" value="1"/>
</dbReference>
<dbReference type="Pfam" id="PF00106">
    <property type="entry name" value="adh_short"/>
    <property type="match status" value="1"/>
</dbReference>
<gene>
    <name evidence="10" type="ORF">AGLY_004856</name>
</gene>
<dbReference type="InterPro" id="IPR036291">
    <property type="entry name" value="NAD(P)-bd_dom_sf"/>
</dbReference>
<feature type="binding site" evidence="8">
    <location>
        <position position="446"/>
    </location>
    <ligand>
        <name>Zn(2+)</name>
        <dbReference type="ChEBI" id="CHEBI:29105"/>
        <label>2</label>
        <note>catalytic</note>
    </ligand>
</feature>
<evidence type="ECO:0000256" key="7">
    <source>
        <dbReference type="PIRSR" id="PIRSR621190-1"/>
    </source>
</evidence>
<feature type="binding site" evidence="8">
    <location>
        <position position="394"/>
    </location>
    <ligand>
        <name>Zn(2+)</name>
        <dbReference type="ChEBI" id="CHEBI:29105"/>
        <label>1</label>
    </ligand>
</feature>
<comment type="cofactor">
    <cofactor evidence="8">
        <name>Zn(2+)</name>
        <dbReference type="ChEBI" id="CHEBI:29105"/>
    </cofactor>
    <text evidence="8">Binds 2 Zn(2+) ions per subunit.</text>
</comment>
<keyword evidence="3 8" id="KW-0479">Metal-binding</keyword>
<dbReference type="CDD" id="cd04278">
    <property type="entry name" value="ZnMc_MMP"/>
    <property type="match status" value="1"/>
</dbReference>
<dbReference type="Pfam" id="PF00413">
    <property type="entry name" value="Peptidase_M10"/>
    <property type="match status" value="1"/>
</dbReference>
<dbReference type="Gene3D" id="3.40.50.720">
    <property type="entry name" value="NAD(P)-binding Rossmann-like Domain"/>
    <property type="match status" value="1"/>
</dbReference>
<feature type="binding site" evidence="8">
    <location>
        <position position="382"/>
    </location>
    <ligand>
        <name>Ca(2+)</name>
        <dbReference type="ChEBI" id="CHEBI:29108"/>
        <label>2</label>
    </ligand>
</feature>
<dbReference type="GO" id="GO:0005615">
    <property type="term" value="C:extracellular space"/>
    <property type="evidence" value="ECO:0007669"/>
    <property type="project" value="TreeGrafter"/>
</dbReference>
<dbReference type="Pfam" id="PF01471">
    <property type="entry name" value="PG_binding_1"/>
    <property type="match status" value="1"/>
</dbReference>
<dbReference type="GO" id="GO:0031012">
    <property type="term" value="C:extracellular matrix"/>
    <property type="evidence" value="ECO:0007669"/>
    <property type="project" value="InterPro"/>
</dbReference>
<dbReference type="InterPro" id="IPR001818">
    <property type="entry name" value="Pept_M10_metallopeptidase"/>
</dbReference>
<keyword evidence="2" id="KW-0645">Protease</keyword>
<dbReference type="SMART" id="SM00235">
    <property type="entry name" value="ZnMc"/>
    <property type="match status" value="1"/>
</dbReference>
<dbReference type="OrthoDB" id="406838at2759"/>
<evidence type="ECO:0000256" key="3">
    <source>
        <dbReference type="ARBA" id="ARBA00022723"/>
    </source>
</evidence>
<feature type="binding site" evidence="8">
    <location>
        <position position="450"/>
    </location>
    <ligand>
        <name>Zn(2+)</name>
        <dbReference type="ChEBI" id="CHEBI:29105"/>
        <label>2</label>
        <note>catalytic</note>
    </ligand>
</feature>
<evidence type="ECO:0000256" key="4">
    <source>
        <dbReference type="ARBA" id="ARBA00022801"/>
    </source>
</evidence>
<reference evidence="10 11" key="1">
    <citation type="submission" date="2019-08" db="EMBL/GenBank/DDBJ databases">
        <title>The genome of the soybean aphid Biotype 1, its phylome, world population structure and adaptation to the North American continent.</title>
        <authorList>
            <person name="Giordano R."/>
            <person name="Donthu R.K."/>
            <person name="Hernandez A.G."/>
            <person name="Wright C.L."/>
            <person name="Zimin A.V."/>
        </authorList>
    </citation>
    <scope>NUCLEOTIDE SEQUENCE [LARGE SCALE GENOMIC DNA]</scope>
    <source>
        <tissue evidence="10">Whole aphids</tissue>
    </source>
</reference>
<dbReference type="InterPro" id="IPR033739">
    <property type="entry name" value="M10A_MMP"/>
</dbReference>
<feature type="binding site" evidence="8">
    <location>
        <position position="427"/>
    </location>
    <ligand>
        <name>Ca(2+)</name>
        <dbReference type="ChEBI" id="CHEBI:29108"/>
        <label>1</label>
    </ligand>
</feature>
<evidence type="ECO:0000256" key="8">
    <source>
        <dbReference type="PIRSR" id="PIRSR621190-2"/>
    </source>
</evidence>
<feature type="binding site" evidence="8">
    <location>
        <position position="407"/>
    </location>
    <ligand>
        <name>Zn(2+)</name>
        <dbReference type="ChEBI" id="CHEBI:29105"/>
        <label>1</label>
    </ligand>
</feature>
<feature type="binding site" evidence="8">
    <location>
        <position position="424"/>
    </location>
    <ligand>
        <name>Ca(2+)</name>
        <dbReference type="ChEBI" id="CHEBI:29108"/>
        <label>3</label>
    </ligand>
</feature>
<keyword evidence="11" id="KW-1185">Reference proteome</keyword>
<feature type="binding site" evidence="8">
    <location>
        <position position="418"/>
    </location>
    <ligand>
        <name>Ca(2+)</name>
        <dbReference type="ChEBI" id="CHEBI:29108"/>
        <label>2</label>
    </ligand>
</feature>
<feature type="binding site" evidence="8">
    <location>
        <position position="422"/>
    </location>
    <ligand>
        <name>Zn(2+)</name>
        <dbReference type="ChEBI" id="CHEBI:29105"/>
        <label>1</label>
    </ligand>
</feature>
<evidence type="ECO:0000256" key="5">
    <source>
        <dbReference type="ARBA" id="ARBA00022833"/>
    </source>
</evidence>
<dbReference type="GO" id="GO:0030574">
    <property type="term" value="P:collagen catabolic process"/>
    <property type="evidence" value="ECO:0007669"/>
    <property type="project" value="TreeGrafter"/>
</dbReference>
<dbReference type="PRINTS" id="PR00138">
    <property type="entry name" value="MATRIXIN"/>
</dbReference>
<dbReference type="InterPro" id="IPR006026">
    <property type="entry name" value="Peptidase_Metallo"/>
</dbReference>
<dbReference type="InterPro" id="IPR036365">
    <property type="entry name" value="PGBD-like_sf"/>
</dbReference>
<feature type="binding site" description="in inhibited form" evidence="8">
    <location>
        <position position="311"/>
    </location>
    <ligand>
        <name>Zn(2+)</name>
        <dbReference type="ChEBI" id="CHEBI:29105"/>
        <label>2</label>
        <note>catalytic</note>
    </ligand>
</feature>
<feature type="binding site" evidence="8">
    <location>
        <position position="427"/>
    </location>
    <ligand>
        <name>Ca(2+)</name>
        <dbReference type="ChEBI" id="CHEBI:29108"/>
        <label>3</label>
    </ligand>
</feature>
<comment type="similarity">
    <text evidence="1">Belongs to the peptidase M10A family.</text>
</comment>
<dbReference type="GO" id="GO:0004222">
    <property type="term" value="F:metalloendopeptidase activity"/>
    <property type="evidence" value="ECO:0007669"/>
    <property type="project" value="InterPro"/>
</dbReference>
<feature type="binding site" evidence="8">
    <location>
        <position position="562"/>
    </location>
    <ligand>
        <name>Ca(2+)</name>
        <dbReference type="ChEBI" id="CHEBI:29108"/>
        <label>5</label>
    </ligand>
</feature>
<feature type="binding site" evidence="8">
    <location>
        <position position="392"/>
    </location>
    <ligand>
        <name>Zn(2+)</name>
        <dbReference type="ChEBI" id="CHEBI:29105"/>
        <label>1</label>
    </ligand>
</feature>
<feature type="domain" description="Peptidase metallopeptidase" evidence="9">
    <location>
        <begin position="331"/>
        <end position="490"/>
    </location>
</feature>
<dbReference type="SUPFAM" id="SSF51735">
    <property type="entry name" value="NAD(P)-binding Rossmann-fold domains"/>
    <property type="match status" value="1"/>
</dbReference>
<accession>A0A6G0TVG6</accession>
<feature type="binding site" evidence="8">
    <location>
        <position position="400"/>
    </location>
    <ligand>
        <name>Ca(2+)</name>
        <dbReference type="ChEBI" id="CHEBI:29108"/>
        <label>3</label>
    </ligand>
</feature>
<organism evidence="10 11">
    <name type="scientific">Aphis glycines</name>
    <name type="common">Soybean aphid</name>
    <dbReference type="NCBI Taxonomy" id="307491"/>
    <lineage>
        <taxon>Eukaryota</taxon>
        <taxon>Metazoa</taxon>
        <taxon>Ecdysozoa</taxon>
        <taxon>Arthropoda</taxon>
        <taxon>Hexapoda</taxon>
        <taxon>Insecta</taxon>
        <taxon>Pterygota</taxon>
        <taxon>Neoptera</taxon>
        <taxon>Paraneoptera</taxon>
        <taxon>Hemiptera</taxon>
        <taxon>Sternorrhyncha</taxon>
        <taxon>Aphidomorpha</taxon>
        <taxon>Aphidoidea</taxon>
        <taxon>Aphididae</taxon>
        <taxon>Aphidini</taxon>
        <taxon>Aphis</taxon>
        <taxon>Aphis</taxon>
    </lineage>
</organism>
<keyword evidence="5 8" id="KW-0862">Zinc</keyword>
<dbReference type="InterPro" id="IPR002477">
    <property type="entry name" value="Peptidoglycan-bd-like"/>
</dbReference>
<dbReference type="InterPro" id="IPR002347">
    <property type="entry name" value="SDR_fam"/>
</dbReference>
<dbReference type="SUPFAM" id="SSF47090">
    <property type="entry name" value="PGBD-like"/>
    <property type="match status" value="1"/>
</dbReference>
<dbReference type="GO" id="GO:0006508">
    <property type="term" value="P:proteolysis"/>
    <property type="evidence" value="ECO:0007669"/>
    <property type="project" value="UniProtKB-KW"/>
</dbReference>
<dbReference type="CDD" id="cd05325">
    <property type="entry name" value="carb_red_sniffer_like_SDR_c"/>
    <property type="match status" value="1"/>
</dbReference>
<proteinExistence type="inferred from homology"/>
<protein>
    <recommendedName>
        <fullName evidence="9">Peptidase metallopeptidase domain-containing protein</fullName>
    </recommendedName>
</protein>
<feature type="active site" evidence="7">
    <location>
        <position position="447"/>
    </location>
</feature>
<evidence type="ECO:0000313" key="10">
    <source>
        <dbReference type="EMBL" id="KAE9539604.1"/>
    </source>
</evidence>
<evidence type="ECO:0000256" key="2">
    <source>
        <dbReference type="ARBA" id="ARBA00022670"/>
    </source>
</evidence>
<dbReference type="GO" id="GO:0008270">
    <property type="term" value="F:zinc ion binding"/>
    <property type="evidence" value="ECO:0007669"/>
    <property type="project" value="InterPro"/>
</dbReference>
<feature type="binding site" evidence="8">
    <location>
        <position position="420"/>
    </location>
    <ligand>
        <name>Ca(2+)</name>
        <dbReference type="ChEBI" id="CHEBI:29108"/>
        <label>2</label>
    </ligand>
</feature>
<keyword evidence="6" id="KW-0482">Metalloprotease</keyword>
<keyword evidence="8" id="KW-0106">Calcium</keyword>
<comment type="caution">
    <text evidence="10">The sequence shown here is derived from an EMBL/GenBank/DDBJ whole genome shotgun (WGS) entry which is preliminary data.</text>
</comment>
<evidence type="ECO:0000259" key="9">
    <source>
        <dbReference type="SMART" id="SM00235"/>
    </source>
</evidence>
<dbReference type="AlphaFoldDB" id="A0A6G0TVG6"/>
<dbReference type="PANTHER" id="PTHR10201:SF169">
    <property type="entry name" value="MATRIX METALLOPROTEINASE-16-LIKE PROTEIN"/>
    <property type="match status" value="1"/>
</dbReference>
<dbReference type="InterPro" id="IPR021190">
    <property type="entry name" value="Pept_M10A"/>
</dbReference>
<dbReference type="InterPro" id="IPR024079">
    <property type="entry name" value="MetalloPept_cat_dom_sf"/>
</dbReference>
<dbReference type="SUPFAM" id="SSF55486">
    <property type="entry name" value="Metalloproteases ('zincins'), catalytic domain"/>
    <property type="match status" value="1"/>
</dbReference>
<dbReference type="Proteomes" id="UP000475862">
    <property type="component" value="Unassembled WGS sequence"/>
</dbReference>
<evidence type="ECO:0000256" key="1">
    <source>
        <dbReference type="ARBA" id="ARBA00010370"/>
    </source>
</evidence>
<dbReference type="Gene3D" id="3.40.390.10">
    <property type="entry name" value="Collagenase (Catalytic Domain)"/>
    <property type="match status" value="1"/>
</dbReference>
<feature type="binding site" evidence="8">
    <location>
        <position position="399"/>
    </location>
    <ligand>
        <name>Ca(2+)</name>
        <dbReference type="ChEBI" id="CHEBI:29108"/>
        <label>3</label>
    </ligand>
</feature>
<evidence type="ECO:0000256" key="6">
    <source>
        <dbReference type="ARBA" id="ARBA00023049"/>
    </source>
</evidence>
<comment type="cofactor">
    <cofactor evidence="8">
        <name>Ca(2+)</name>
        <dbReference type="ChEBI" id="CHEBI:29108"/>
    </cofactor>
    <text evidence="8">Can bind about 5 Ca(2+) ions per subunit.</text>
</comment>
<dbReference type="GO" id="GO:0030198">
    <property type="term" value="P:extracellular matrix organization"/>
    <property type="evidence" value="ECO:0007669"/>
    <property type="project" value="TreeGrafter"/>
</dbReference>
<dbReference type="EMBL" id="VYZN01000014">
    <property type="protein sequence ID" value="KAE9539604.1"/>
    <property type="molecule type" value="Genomic_DNA"/>
</dbReference>
<evidence type="ECO:0000313" key="11">
    <source>
        <dbReference type="Proteomes" id="UP000475862"/>
    </source>
</evidence>
<feature type="binding site" evidence="8">
    <location>
        <position position="560"/>
    </location>
    <ligand>
        <name>Ca(2+)</name>
        <dbReference type="ChEBI" id="CHEBI:29108"/>
        <label>4</label>
    </ligand>
</feature>
<sequence>MCSILVTGANRGIGLGLVKHLLSNQAFNVENVFATCRDMGKAKELMELKKNPQLHILEADLIDHGSFFNLASQVSNIVKDKGLNVLINNAGISSKFTRIGLVKSEDLLNHFKINTIGPIMLTQALLPLLKMASDKNKSATGVNKATAINVATKSLSVDLKSNGILAVSIHPGWVKTAMGGANAPLEVEQSITGICNFLKNIDQSHNGGFYDFEGKISTRIFTSYGGRELWFGDPCPIIKFMQKFGYLDQDGPQALTAKDELVTALKLVQKFGGLKQTGIFDNDTLKALRSERKWTEGKQDIRILLVKSKRCGVPDIFLKQKITKNKRFVIPSNGWNKRALTISNFTPKLSRDGIENAIQRAFSKWSRYSQIIFTEVYNANADILISFGVSNHGDQFPFDGPGNVLAHAFYPTELGVLGGDIHFDNSEDWTLDNSYNGVDFYSVAIHEMGHSLGLGHSSEPNSIMNPYYTGPQPQDIGYDDILGMHSLYISRTLPEDHVHFVQSTIPPQPSIPNKPHVHWSLFSHESCTDENIVTPESVTYKPEITTQKNDKTNECQGNFDAISCFRGEIFVFKNSVIVFMFSMEII</sequence>
<feature type="binding site" evidence="8">
    <location>
        <position position="456"/>
    </location>
    <ligand>
        <name>Zn(2+)</name>
        <dbReference type="ChEBI" id="CHEBI:29105"/>
        <label>2</label>
        <note>catalytic</note>
    </ligand>
</feature>